<feature type="coiled-coil region" evidence="7">
    <location>
        <begin position="9"/>
        <end position="42"/>
    </location>
</feature>
<dbReference type="PANTHER" id="PTHR43711:SF1">
    <property type="entry name" value="HISTIDINE KINASE 1"/>
    <property type="match status" value="1"/>
</dbReference>
<dbReference type="Gene3D" id="3.30.565.10">
    <property type="entry name" value="Histidine kinase-like ATPase, C-terminal domain"/>
    <property type="match status" value="1"/>
</dbReference>
<dbReference type="PROSITE" id="PS50109">
    <property type="entry name" value="HIS_KIN"/>
    <property type="match status" value="1"/>
</dbReference>
<reference evidence="9 10" key="1">
    <citation type="submission" date="2017-09" db="EMBL/GenBank/DDBJ databases">
        <title>Depth-based differentiation of microbial function through sediment-hosted aquifers and enrichment of novel symbionts in the deep terrestrial subsurface.</title>
        <authorList>
            <person name="Probst A.J."/>
            <person name="Ladd B."/>
            <person name="Jarett J.K."/>
            <person name="Geller-Mcgrath D.E."/>
            <person name="Sieber C.M."/>
            <person name="Emerson J.B."/>
            <person name="Anantharaman K."/>
            <person name="Thomas B.C."/>
            <person name="Malmstrom R."/>
            <person name="Stieglmeier M."/>
            <person name="Klingl A."/>
            <person name="Woyke T."/>
            <person name="Ryan C.M."/>
            <person name="Banfield J.F."/>
        </authorList>
    </citation>
    <scope>NUCLEOTIDE SEQUENCE [LARGE SCALE GENOMIC DNA]</scope>
    <source>
        <strain evidence="9">CG10_big_fil_rev_8_21_14_0_10_34_34</strain>
    </source>
</reference>
<dbReference type="InterPro" id="IPR050736">
    <property type="entry name" value="Sensor_HK_Regulatory"/>
</dbReference>
<dbReference type="Proteomes" id="UP000230828">
    <property type="component" value="Unassembled WGS sequence"/>
</dbReference>
<dbReference type="InterPro" id="IPR036890">
    <property type="entry name" value="HATPase_C_sf"/>
</dbReference>
<dbReference type="SUPFAM" id="SSF55874">
    <property type="entry name" value="ATPase domain of HSP90 chaperone/DNA topoisomerase II/histidine kinase"/>
    <property type="match status" value="1"/>
</dbReference>
<dbReference type="InterPro" id="IPR003594">
    <property type="entry name" value="HATPase_dom"/>
</dbReference>
<evidence type="ECO:0000313" key="10">
    <source>
        <dbReference type="Proteomes" id="UP000230828"/>
    </source>
</evidence>
<dbReference type="GO" id="GO:0000155">
    <property type="term" value="F:phosphorelay sensor kinase activity"/>
    <property type="evidence" value="ECO:0007669"/>
    <property type="project" value="InterPro"/>
</dbReference>
<dbReference type="EC" id="2.7.13.3" evidence="2"/>
<dbReference type="Pfam" id="PF02518">
    <property type="entry name" value="HATPase_c"/>
    <property type="match status" value="1"/>
</dbReference>
<evidence type="ECO:0000313" key="9">
    <source>
        <dbReference type="EMBL" id="PIR40354.1"/>
    </source>
</evidence>
<dbReference type="PRINTS" id="PR00344">
    <property type="entry name" value="BCTRLSENSOR"/>
</dbReference>
<keyword evidence="5" id="KW-0418">Kinase</keyword>
<dbReference type="SMART" id="SM00388">
    <property type="entry name" value="HisKA"/>
    <property type="match status" value="1"/>
</dbReference>
<dbReference type="EMBL" id="PCXM01000003">
    <property type="protein sequence ID" value="PIR40354.1"/>
    <property type="molecule type" value="Genomic_DNA"/>
</dbReference>
<dbReference type="InterPro" id="IPR004358">
    <property type="entry name" value="Sig_transdc_His_kin-like_C"/>
</dbReference>
<dbReference type="InterPro" id="IPR005467">
    <property type="entry name" value="His_kinase_dom"/>
</dbReference>
<keyword evidence="7" id="KW-0175">Coiled coil</keyword>
<keyword evidence="4" id="KW-0808">Transferase</keyword>
<keyword evidence="6" id="KW-0902">Two-component regulatory system</keyword>
<comment type="caution">
    <text evidence="9">The sequence shown here is derived from an EMBL/GenBank/DDBJ whole genome shotgun (WGS) entry which is preliminary data.</text>
</comment>
<evidence type="ECO:0000256" key="7">
    <source>
        <dbReference type="SAM" id="Coils"/>
    </source>
</evidence>
<dbReference type="Pfam" id="PF00512">
    <property type="entry name" value="HisKA"/>
    <property type="match status" value="1"/>
</dbReference>
<comment type="catalytic activity">
    <reaction evidence="1">
        <text>ATP + protein L-histidine = ADP + protein N-phospho-L-histidine.</text>
        <dbReference type="EC" id="2.7.13.3"/>
    </reaction>
</comment>
<accession>A0A2H0R2U6</accession>
<sequence>MGIFLIRSVKREVKQREQIEELAENLEVANEKLKELDQLKSEFLSLATHQIRAPLTAIKGYSSMLLEGDFGVLPQKATDSVQTIMKSCQNLIKIVEDFLNISRIEQGRMVYEKSIFDIKETVQEVIKEIKPNIDKAELSLDLNIPIEKINVNADRNKIKQVVSNIVDNSIKYTPHGQINISVFLDGEKVKIAVKDSGTGIDPSEINKLFAKFSRTKEANKTSVTGTGLGLYVAKKIIEAHRGDIKIYSEGVGKGSTFTIELPAL</sequence>
<keyword evidence="3" id="KW-0597">Phosphoprotein</keyword>
<name>A0A2H0R2U6_9BACT</name>
<evidence type="ECO:0000256" key="4">
    <source>
        <dbReference type="ARBA" id="ARBA00022679"/>
    </source>
</evidence>
<evidence type="ECO:0000259" key="8">
    <source>
        <dbReference type="PROSITE" id="PS50109"/>
    </source>
</evidence>
<proteinExistence type="predicted"/>
<dbReference type="SUPFAM" id="SSF47384">
    <property type="entry name" value="Homodimeric domain of signal transducing histidine kinase"/>
    <property type="match status" value="1"/>
</dbReference>
<dbReference type="InterPro" id="IPR003661">
    <property type="entry name" value="HisK_dim/P_dom"/>
</dbReference>
<dbReference type="AlphaFoldDB" id="A0A2H0R2U6"/>
<dbReference type="CDD" id="cd00082">
    <property type="entry name" value="HisKA"/>
    <property type="match status" value="1"/>
</dbReference>
<gene>
    <name evidence="9" type="ORF">COV33_00135</name>
</gene>
<feature type="domain" description="Histidine kinase" evidence="8">
    <location>
        <begin position="46"/>
        <end position="264"/>
    </location>
</feature>
<dbReference type="PANTHER" id="PTHR43711">
    <property type="entry name" value="TWO-COMPONENT HISTIDINE KINASE"/>
    <property type="match status" value="1"/>
</dbReference>
<dbReference type="Gene3D" id="1.10.287.130">
    <property type="match status" value="1"/>
</dbReference>
<dbReference type="InterPro" id="IPR036097">
    <property type="entry name" value="HisK_dim/P_sf"/>
</dbReference>
<evidence type="ECO:0000256" key="6">
    <source>
        <dbReference type="ARBA" id="ARBA00023012"/>
    </source>
</evidence>
<dbReference type="FunFam" id="3.30.565.10:FF:000006">
    <property type="entry name" value="Sensor histidine kinase WalK"/>
    <property type="match status" value="1"/>
</dbReference>
<evidence type="ECO:0000256" key="5">
    <source>
        <dbReference type="ARBA" id="ARBA00022777"/>
    </source>
</evidence>
<evidence type="ECO:0000256" key="2">
    <source>
        <dbReference type="ARBA" id="ARBA00012438"/>
    </source>
</evidence>
<organism evidence="9 10">
    <name type="scientific">Candidatus Zambryskibacteria bacterium CG10_big_fil_rev_8_21_14_0_10_34_34</name>
    <dbReference type="NCBI Taxonomy" id="1975114"/>
    <lineage>
        <taxon>Bacteria</taxon>
        <taxon>Candidatus Zambryskiibacteriota</taxon>
    </lineage>
</organism>
<protein>
    <recommendedName>
        <fullName evidence="2">histidine kinase</fullName>
        <ecNumber evidence="2">2.7.13.3</ecNumber>
    </recommendedName>
</protein>
<dbReference type="SMART" id="SM00387">
    <property type="entry name" value="HATPase_c"/>
    <property type="match status" value="1"/>
</dbReference>
<evidence type="ECO:0000256" key="3">
    <source>
        <dbReference type="ARBA" id="ARBA00022553"/>
    </source>
</evidence>
<evidence type="ECO:0000256" key="1">
    <source>
        <dbReference type="ARBA" id="ARBA00000085"/>
    </source>
</evidence>